<reference evidence="5 6" key="1">
    <citation type="submission" date="2019-10" db="EMBL/GenBank/DDBJ databases">
        <title>Nonomuraea sp. nov., isolated from Phyllanthus amarus.</title>
        <authorList>
            <person name="Klykleung N."/>
            <person name="Tanasupawat S."/>
        </authorList>
    </citation>
    <scope>NUCLEOTIDE SEQUENCE [LARGE SCALE GENOMIC DNA]</scope>
    <source>
        <strain evidence="5 6">PA1-10</strain>
    </source>
</reference>
<dbReference type="InterPro" id="IPR036188">
    <property type="entry name" value="FAD/NAD-bd_sf"/>
</dbReference>
<accession>A0A5C4V3Z6</accession>
<evidence type="ECO:0000313" key="5">
    <source>
        <dbReference type="EMBL" id="KAB8185711.1"/>
    </source>
</evidence>
<evidence type="ECO:0000256" key="1">
    <source>
        <dbReference type="ARBA" id="ARBA00037217"/>
    </source>
</evidence>
<dbReference type="Pfam" id="PF01593">
    <property type="entry name" value="Amino_oxidase"/>
    <property type="match status" value="1"/>
</dbReference>
<keyword evidence="6" id="KW-1185">Reference proteome</keyword>
<dbReference type="GO" id="GO:0005829">
    <property type="term" value="C:cytosol"/>
    <property type="evidence" value="ECO:0007669"/>
    <property type="project" value="TreeGrafter"/>
</dbReference>
<dbReference type="EMBL" id="VDLX02000030">
    <property type="protein sequence ID" value="KAB8185711.1"/>
    <property type="molecule type" value="Genomic_DNA"/>
</dbReference>
<dbReference type="AlphaFoldDB" id="A0A5C4V3Z6"/>
<dbReference type="SUPFAM" id="SSF51905">
    <property type="entry name" value="FAD/NAD(P)-binding domain"/>
    <property type="match status" value="1"/>
</dbReference>
<sequence>MSSYDVVVAGGGHNGLVAAAYLAGAGRRVLVLERHDHVGGLAISARPFPGVDVRLSRYSYLVSLLPTAIARDLGLALELRRRRYASYTPKGDTGLLVDNEDAQATADSFGRVTGGEADHKAWQDFYGMTARVARLLAPTLLEPLPTASEVERLVGPEAWRDLFGRPIGQTVAERFRDDTVRGVVLTDALIGTFADTAADLTANRCFLYHVIGDGTGEWNVPVGGMGAVSAALETAARRAGAEIRTGAEIVGIAPSGEVTFTDADGEHTVRGGHVLVNLPPAVLDRALGRPATVPEGAQLKVNMALTRLPRLKDASVDPRAAFSGTFHINEGRDQLDAAYRQAAEGRIPGLPPAEVYCHSLTDPSILGPELRGRAETLTLFGLHMPARLFRKNPEKAREEALAATYASINTVLAEPIEDCLLRAPDGTPCAEAKTPVDLEREAGLPGGHIFHTDLSWPYAEEGGRWGVETEHERILLCGASARRGGGVSGIGGHNAAMAVLGR</sequence>
<gene>
    <name evidence="5" type="ORF">FH608_047265</name>
</gene>
<evidence type="ECO:0000256" key="2">
    <source>
        <dbReference type="ARBA" id="ARBA00038825"/>
    </source>
</evidence>
<organism evidence="5 6">
    <name type="scientific">Nonomuraea phyllanthi</name>
    <dbReference type="NCBI Taxonomy" id="2219224"/>
    <lineage>
        <taxon>Bacteria</taxon>
        <taxon>Bacillati</taxon>
        <taxon>Actinomycetota</taxon>
        <taxon>Actinomycetes</taxon>
        <taxon>Streptosporangiales</taxon>
        <taxon>Streptosporangiaceae</taxon>
        <taxon>Nonomuraea</taxon>
    </lineage>
</organism>
<name>A0A5C4V3Z6_9ACTN</name>
<dbReference type="GO" id="GO:0016491">
    <property type="term" value="F:oxidoreductase activity"/>
    <property type="evidence" value="ECO:0007669"/>
    <property type="project" value="InterPro"/>
</dbReference>
<comment type="subunit">
    <text evidence="2">Interacts with COX5B; this interaction may contribute to localize PYROXD2 to the inner face of the inner mitochondrial membrane.</text>
</comment>
<dbReference type="PANTHER" id="PTHR10668">
    <property type="entry name" value="PHYTOENE DEHYDROGENASE"/>
    <property type="match status" value="1"/>
</dbReference>
<proteinExistence type="predicted"/>
<dbReference type="OrthoDB" id="9774675at2"/>
<evidence type="ECO:0000313" key="6">
    <source>
        <dbReference type="Proteomes" id="UP000312512"/>
    </source>
</evidence>
<dbReference type="Gene3D" id="3.50.50.60">
    <property type="entry name" value="FAD/NAD(P)-binding domain"/>
    <property type="match status" value="2"/>
</dbReference>
<dbReference type="RefSeq" id="WP_139637759.1">
    <property type="nucleotide sequence ID" value="NZ_VDLX02000030.1"/>
</dbReference>
<feature type="domain" description="Amine oxidase" evidence="4">
    <location>
        <begin position="15"/>
        <end position="298"/>
    </location>
</feature>
<comment type="caution">
    <text evidence="5">The sequence shown here is derived from an EMBL/GenBank/DDBJ whole genome shotgun (WGS) entry which is preliminary data.</text>
</comment>
<evidence type="ECO:0000256" key="3">
    <source>
        <dbReference type="ARBA" id="ARBA00040298"/>
    </source>
</evidence>
<dbReference type="PANTHER" id="PTHR10668:SF103">
    <property type="entry name" value="PYRIDINE NUCLEOTIDE-DISULFIDE OXIDOREDUCTASE DOMAIN-CONTAINING PROTEIN 2"/>
    <property type="match status" value="1"/>
</dbReference>
<comment type="function">
    <text evidence="1">Probable oxidoreductase that may play a role as regulator of mitochondrial function.</text>
</comment>
<protein>
    <recommendedName>
        <fullName evidence="3">Pyridine nucleotide-disulfide oxidoreductase domain-containing protein 2</fullName>
    </recommendedName>
</protein>
<dbReference type="Proteomes" id="UP000312512">
    <property type="component" value="Unassembled WGS sequence"/>
</dbReference>
<evidence type="ECO:0000259" key="4">
    <source>
        <dbReference type="Pfam" id="PF01593"/>
    </source>
</evidence>
<dbReference type="InterPro" id="IPR002937">
    <property type="entry name" value="Amino_oxidase"/>
</dbReference>